<dbReference type="InterPro" id="IPR029058">
    <property type="entry name" value="AB_hydrolase_fold"/>
</dbReference>
<dbReference type="Gene3D" id="3.40.50.1820">
    <property type="entry name" value="alpha/beta hydrolase"/>
    <property type="match status" value="1"/>
</dbReference>
<dbReference type="SUPFAM" id="SSF53474">
    <property type="entry name" value="alpha/beta-Hydrolases"/>
    <property type="match status" value="1"/>
</dbReference>
<feature type="domain" description="Dienelactone hydrolase" evidence="1">
    <location>
        <begin position="16"/>
        <end position="224"/>
    </location>
</feature>
<dbReference type="InterPro" id="IPR051049">
    <property type="entry name" value="Dienelactone_hydrolase-like"/>
</dbReference>
<dbReference type="EMBL" id="PIPQ01000003">
    <property type="protein sequence ID" value="RUO40457.1"/>
    <property type="molecule type" value="Genomic_DNA"/>
</dbReference>
<dbReference type="Pfam" id="PF01738">
    <property type="entry name" value="DLH"/>
    <property type="match status" value="1"/>
</dbReference>
<protein>
    <submittedName>
        <fullName evidence="2">Dienelactone hydrolase</fullName>
    </submittedName>
</protein>
<dbReference type="AlphaFoldDB" id="A0A432X1H7"/>
<reference evidence="2 3" key="1">
    <citation type="journal article" date="2011" name="Front. Microbiol.">
        <title>Genomic signatures of strain selection and enhancement in Bacillus atrophaeus var. globigii, a historical biowarfare simulant.</title>
        <authorList>
            <person name="Gibbons H.S."/>
            <person name="Broomall S.M."/>
            <person name="McNew L.A."/>
            <person name="Daligault H."/>
            <person name="Chapman C."/>
            <person name="Bruce D."/>
            <person name="Karavis M."/>
            <person name="Krepps M."/>
            <person name="McGregor P.A."/>
            <person name="Hong C."/>
            <person name="Park K.H."/>
            <person name="Akmal A."/>
            <person name="Feldman A."/>
            <person name="Lin J.S."/>
            <person name="Chang W.E."/>
            <person name="Higgs B.W."/>
            <person name="Demirev P."/>
            <person name="Lindquist J."/>
            <person name="Liem A."/>
            <person name="Fochler E."/>
            <person name="Read T.D."/>
            <person name="Tapia R."/>
            <person name="Johnson S."/>
            <person name="Bishop-Lilly K.A."/>
            <person name="Detter C."/>
            <person name="Han C."/>
            <person name="Sozhamannan S."/>
            <person name="Rosenzweig C.N."/>
            <person name="Skowronski E.W."/>
        </authorList>
    </citation>
    <scope>NUCLEOTIDE SEQUENCE [LARGE SCALE GENOMIC DNA]</scope>
    <source>
        <strain evidence="2 3">AIT1</strain>
    </source>
</reference>
<dbReference type="OrthoDB" id="9787933at2"/>
<evidence type="ECO:0000259" key="1">
    <source>
        <dbReference type="Pfam" id="PF01738"/>
    </source>
</evidence>
<organism evidence="2 3">
    <name type="scientific">Aliidiomarina taiwanensis</name>
    <dbReference type="NCBI Taxonomy" id="946228"/>
    <lineage>
        <taxon>Bacteria</taxon>
        <taxon>Pseudomonadati</taxon>
        <taxon>Pseudomonadota</taxon>
        <taxon>Gammaproteobacteria</taxon>
        <taxon>Alteromonadales</taxon>
        <taxon>Idiomarinaceae</taxon>
        <taxon>Aliidiomarina</taxon>
    </lineage>
</organism>
<proteinExistence type="predicted"/>
<dbReference type="Proteomes" id="UP000286976">
    <property type="component" value="Unassembled WGS sequence"/>
</dbReference>
<keyword evidence="3" id="KW-1185">Reference proteome</keyword>
<evidence type="ECO:0000313" key="3">
    <source>
        <dbReference type="Proteomes" id="UP000286976"/>
    </source>
</evidence>
<sequence>MQGEMITFESQSGTCQGYLALPESGKGPSVIVLQEWWGLVDHIKEICDRFAAAGFIALAPDLYHGESTSSPDDAGRMMMAINIERTANDLRGAVQYLLSHAGNTSKSVGTVGFCMGGQLSLFAACSNEQVGACVNFYGIHPDVTPDIASLEAPVLGFFAENDSSVPPSAAKQLEADLKAAGKKVSIHIYPNADHAFFNNTRPEVYHQAYAEDAWDKTLTFFRQELSQ</sequence>
<accession>A0A432X1H7</accession>
<keyword evidence="2" id="KW-0378">Hydrolase</keyword>
<comment type="caution">
    <text evidence="2">The sequence shown here is derived from an EMBL/GenBank/DDBJ whole genome shotgun (WGS) entry which is preliminary data.</text>
</comment>
<dbReference type="GO" id="GO:0016787">
    <property type="term" value="F:hydrolase activity"/>
    <property type="evidence" value="ECO:0007669"/>
    <property type="project" value="UniProtKB-KW"/>
</dbReference>
<name>A0A432X1H7_9GAMM</name>
<dbReference type="PANTHER" id="PTHR46623:SF6">
    <property type="entry name" value="ALPHA_BETA-HYDROLASES SUPERFAMILY PROTEIN"/>
    <property type="match status" value="1"/>
</dbReference>
<dbReference type="RefSeq" id="WP_126757333.1">
    <property type="nucleotide sequence ID" value="NZ_PIPQ01000003.1"/>
</dbReference>
<dbReference type="InterPro" id="IPR002925">
    <property type="entry name" value="Dienelactn_hydro"/>
</dbReference>
<evidence type="ECO:0000313" key="2">
    <source>
        <dbReference type="EMBL" id="RUO40457.1"/>
    </source>
</evidence>
<gene>
    <name evidence="2" type="ORF">CWE15_06780</name>
</gene>
<dbReference type="PANTHER" id="PTHR46623">
    <property type="entry name" value="CARBOXYMETHYLENEBUTENOLIDASE-RELATED"/>
    <property type="match status" value="1"/>
</dbReference>